<comment type="caution">
    <text evidence="3">The sequence shown here is derived from an EMBL/GenBank/DDBJ whole genome shotgun (WGS) entry which is preliminary data.</text>
</comment>
<gene>
    <name evidence="3" type="ORF">FE810_09725</name>
</gene>
<dbReference type="GO" id="GO:0005576">
    <property type="term" value="C:extracellular region"/>
    <property type="evidence" value="ECO:0007669"/>
    <property type="project" value="TreeGrafter"/>
</dbReference>
<proteinExistence type="predicted"/>
<dbReference type="RefSeq" id="WP_138319858.1">
    <property type="nucleotide sequence ID" value="NZ_VCBC01000008.1"/>
</dbReference>
<dbReference type="Proteomes" id="UP000307790">
    <property type="component" value="Unassembled WGS sequence"/>
</dbReference>
<dbReference type="OrthoDB" id="9799230at2"/>
<dbReference type="PANTHER" id="PTHR10680">
    <property type="entry name" value="PEPTIDYL-GLYCINE ALPHA-AMIDATING MONOOXYGENASE"/>
    <property type="match status" value="1"/>
</dbReference>
<sequence length="359" mass="40315">MSSHIALPENGIDPHHKIIGEGAFTYRVNNRWGILDRDQYPVENCHDFAIDSNKRIYMVTDHPDNQIIVYDCEGQLIDAFGKMFPGAHAIEIVQEGDDEFIYLVDSGWISNRKWDGISTDAWDSPTNKVIAQSGFIAKLTLDGVLIFTLSHPQTIGIYTPDMPYRPTDIAIHNNGDIYVCDGYGSDYVIRYDKQGRYLSHFGGHDNVDSDHNLANAHGIAIDRRNPDSPQLIISSRAEQCLKLFSLEGKYQGKIDTPGAWVHGPVFAKDYFVTSVCWSDIDGKNVDNSGFISIFDNNNNLVVNLGAGKPEYRNNQLQPMATTWDIFNHPHGICIDDDGNMYVGQWRAGQSYPIKLEKIG</sequence>
<organism evidence="3 4">
    <name type="scientific">Thalassotalea litorea</name>
    <dbReference type="NCBI Taxonomy" id="2020715"/>
    <lineage>
        <taxon>Bacteria</taxon>
        <taxon>Pseudomonadati</taxon>
        <taxon>Pseudomonadota</taxon>
        <taxon>Gammaproteobacteria</taxon>
        <taxon>Alteromonadales</taxon>
        <taxon>Colwelliaceae</taxon>
        <taxon>Thalassotalea</taxon>
    </lineage>
</organism>
<protein>
    <submittedName>
        <fullName evidence="3">6-bladed beta-propeller</fullName>
    </submittedName>
</protein>
<accession>A0A5R9ITD7</accession>
<evidence type="ECO:0000313" key="4">
    <source>
        <dbReference type="Proteomes" id="UP000307790"/>
    </source>
</evidence>
<keyword evidence="1" id="KW-0732">Signal</keyword>
<evidence type="ECO:0000256" key="2">
    <source>
        <dbReference type="ARBA" id="ARBA00023180"/>
    </source>
</evidence>
<dbReference type="SUPFAM" id="SSF101898">
    <property type="entry name" value="NHL repeat"/>
    <property type="match status" value="1"/>
</dbReference>
<keyword evidence="2" id="KW-0325">Glycoprotein</keyword>
<keyword evidence="4" id="KW-1185">Reference proteome</keyword>
<dbReference type="AlphaFoldDB" id="A0A5R9ITD7"/>
<name>A0A5R9ITD7_9GAMM</name>
<evidence type="ECO:0000256" key="1">
    <source>
        <dbReference type="ARBA" id="ARBA00022729"/>
    </source>
</evidence>
<reference evidence="3 4" key="1">
    <citation type="submission" date="2019-05" db="EMBL/GenBank/DDBJ databases">
        <title>Genome sequences of Thalassotalea litorea 1K03283.</title>
        <authorList>
            <person name="Zhang D."/>
        </authorList>
    </citation>
    <scope>NUCLEOTIDE SEQUENCE [LARGE SCALE GENOMIC DNA]</scope>
    <source>
        <strain evidence="3 4">MCCC 1K03283</strain>
    </source>
</reference>
<dbReference type="EMBL" id="VCBC01000008">
    <property type="protein sequence ID" value="TLU65188.1"/>
    <property type="molecule type" value="Genomic_DNA"/>
</dbReference>
<dbReference type="Gene3D" id="2.120.10.30">
    <property type="entry name" value="TolB, C-terminal domain"/>
    <property type="match status" value="1"/>
</dbReference>
<evidence type="ECO:0000313" key="3">
    <source>
        <dbReference type="EMBL" id="TLU65188.1"/>
    </source>
</evidence>
<dbReference type="InterPro" id="IPR011042">
    <property type="entry name" value="6-blade_b-propeller_TolB-like"/>
</dbReference>
<dbReference type="PANTHER" id="PTHR10680:SF28">
    <property type="entry name" value="SMP-30_GLUCONOLACTONASE_LRE-LIKE REGION DOMAIN-CONTAINING PROTEIN"/>
    <property type="match status" value="1"/>
</dbReference>